<organism evidence="1 2">
    <name type="scientific">Asparagus officinalis</name>
    <name type="common">Garden asparagus</name>
    <dbReference type="NCBI Taxonomy" id="4686"/>
    <lineage>
        <taxon>Eukaryota</taxon>
        <taxon>Viridiplantae</taxon>
        <taxon>Streptophyta</taxon>
        <taxon>Embryophyta</taxon>
        <taxon>Tracheophyta</taxon>
        <taxon>Spermatophyta</taxon>
        <taxon>Magnoliopsida</taxon>
        <taxon>Liliopsida</taxon>
        <taxon>Asparagales</taxon>
        <taxon>Asparagaceae</taxon>
        <taxon>Asparagoideae</taxon>
        <taxon>Asparagus</taxon>
    </lineage>
</organism>
<sequence>MAMKRGYSEDGSRNLTAISDAVMERGYLEAGGTAGEGEGGCGGEHGWKPQLNSYFGCSDGEGILGGRWNSRWCLLYLQVLMVP</sequence>
<gene>
    <name evidence="1" type="ORF">A4U43_C05F1270</name>
</gene>
<dbReference type="Gramene" id="ONK67556">
    <property type="protein sequence ID" value="ONK67556"/>
    <property type="gene ID" value="A4U43_C05F1270"/>
</dbReference>
<name>A0A5P1ENP8_ASPOF</name>
<reference evidence="2" key="1">
    <citation type="journal article" date="2017" name="Nat. Commun.">
        <title>The asparagus genome sheds light on the origin and evolution of a young Y chromosome.</title>
        <authorList>
            <person name="Harkess A."/>
            <person name="Zhou J."/>
            <person name="Xu C."/>
            <person name="Bowers J.E."/>
            <person name="Van der Hulst R."/>
            <person name="Ayyampalayam S."/>
            <person name="Mercati F."/>
            <person name="Riccardi P."/>
            <person name="McKain M.R."/>
            <person name="Kakrana A."/>
            <person name="Tang H."/>
            <person name="Ray J."/>
            <person name="Groenendijk J."/>
            <person name="Arikit S."/>
            <person name="Mathioni S.M."/>
            <person name="Nakano M."/>
            <person name="Shan H."/>
            <person name="Telgmann-Rauber A."/>
            <person name="Kanno A."/>
            <person name="Yue Z."/>
            <person name="Chen H."/>
            <person name="Li W."/>
            <person name="Chen Y."/>
            <person name="Xu X."/>
            <person name="Zhang Y."/>
            <person name="Luo S."/>
            <person name="Chen H."/>
            <person name="Gao J."/>
            <person name="Mao Z."/>
            <person name="Pires J.C."/>
            <person name="Luo M."/>
            <person name="Kudrna D."/>
            <person name="Wing R.A."/>
            <person name="Meyers B.C."/>
            <person name="Yi K."/>
            <person name="Kong H."/>
            <person name="Lavrijsen P."/>
            <person name="Sunseri F."/>
            <person name="Falavigna A."/>
            <person name="Ye Y."/>
            <person name="Leebens-Mack J.H."/>
            <person name="Chen G."/>
        </authorList>
    </citation>
    <scope>NUCLEOTIDE SEQUENCE [LARGE SCALE GENOMIC DNA]</scope>
    <source>
        <strain evidence="2">cv. DH0086</strain>
    </source>
</reference>
<dbReference type="Proteomes" id="UP000243459">
    <property type="component" value="Chromosome 5"/>
</dbReference>
<keyword evidence="2" id="KW-1185">Reference proteome</keyword>
<dbReference type="AlphaFoldDB" id="A0A5P1ENP8"/>
<evidence type="ECO:0000313" key="2">
    <source>
        <dbReference type="Proteomes" id="UP000243459"/>
    </source>
</evidence>
<protein>
    <submittedName>
        <fullName evidence="1">Uncharacterized protein</fullName>
    </submittedName>
</protein>
<evidence type="ECO:0000313" key="1">
    <source>
        <dbReference type="EMBL" id="ONK67556.1"/>
    </source>
</evidence>
<proteinExistence type="predicted"/>
<accession>A0A5P1ENP8</accession>
<dbReference type="EMBL" id="CM007385">
    <property type="protein sequence ID" value="ONK67556.1"/>
    <property type="molecule type" value="Genomic_DNA"/>
</dbReference>